<dbReference type="NCBIfam" id="NF047509">
    <property type="entry name" value="Rv3131_FMN_oxido"/>
    <property type="match status" value="1"/>
</dbReference>
<dbReference type="PANTHER" id="PTHR23026:SF123">
    <property type="entry name" value="NAD(P)H NITROREDUCTASE RV3131-RELATED"/>
    <property type="match status" value="1"/>
</dbReference>
<dbReference type="Gene3D" id="3.40.109.10">
    <property type="entry name" value="NADH Oxidase"/>
    <property type="match status" value="2"/>
</dbReference>
<reference evidence="2" key="1">
    <citation type="journal article" date="2019" name="Int. J. Syst. Evol. Microbiol.">
        <title>The Global Catalogue of Microorganisms (GCM) 10K type strain sequencing project: providing services to taxonomists for standard genome sequencing and annotation.</title>
        <authorList>
            <consortium name="The Broad Institute Genomics Platform"/>
            <consortium name="The Broad Institute Genome Sequencing Center for Infectious Disease"/>
            <person name="Wu L."/>
            <person name="Ma J."/>
        </authorList>
    </citation>
    <scope>NUCLEOTIDE SEQUENCE [LARGE SCALE GENOMIC DNA]</scope>
    <source>
        <strain evidence="2">CGMCC 4.7204</strain>
    </source>
</reference>
<accession>A0ABV8LCF6</accession>
<dbReference type="RefSeq" id="WP_378554195.1">
    <property type="nucleotide sequence ID" value="NZ_JBHSBA010000015.1"/>
</dbReference>
<dbReference type="InterPro" id="IPR050627">
    <property type="entry name" value="Nitroreductase/BluB"/>
</dbReference>
<keyword evidence="2" id="KW-1185">Reference proteome</keyword>
<sequence length="326" mass="35418">MNRGLPDDKTVMAALTLAGRAPSVHNVQPWRWRVTDHSIHLYLDPARTLPATDPDQRDVVLSCGAALHHLAVALTAMGWASVIHRLPDPAAPEHLASLTPVRHRPTAHEVEMSAAITTRRTDRRRYTSWPVPPGYLSLLAERAAVFGAVVRPVEDRERVRAAVVAAGRSHTADDAYRYELAVWSGRHGSADGVPARNVPAARPTDELPPRAFAGAQLPDPSRLPDHAELLVIGTSADDRRSRLRAGEAISSMLLTATGIGMATCLLTEPLELTEQRAQIRDELLGDTVNPQALLRIGWAPTSAAVPPLTPRRPVEDLLLTADEVFP</sequence>
<evidence type="ECO:0000313" key="2">
    <source>
        <dbReference type="Proteomes" id="UP001595767"/>
    </source>
</evidence>
<dbReference type="Proteomes" id="UP001595767">
    <property type="component" value="Unassembled WGS sequence"/>
</dbReference>
<proteinExistence type="predicted"/>
<name>A0ABV8LCF6_9NOCA</name>
<dbReference type="PANTHER" id="PTHR23026">
    <property type="entry name" value="NADPH NITROREDUCTASE"/>
    <property type="match status" value="1"/>
</dbReference>
<dbReference type="SUPFAM" id="SSF55469">
    <property type="entry name" value="FMN-dependent nitroreductase-like"/>
    <property type="match status" value="2"/>
</dbReference>
<organism evidence="1 2">
    <name type="scientific">Nocardia rhizosphaerae</name>
    <dbReference type="NCBI Taxonomy" id="1691571"/>
    <lineage>
        <taxon>Bacteria</taxon>
        <taxon>Bacillati</taxon>
        <taxon>Actinomycetota</taxon>
        <taxon>Actinomycetes</taxon>
        <taxon>Mycobacteriales</taxon>
        <taxon>Nocardiaceae</taxon>
        <taxon>Nocardia</taxon>
    </lineage>
</organism>
<comment type="caution">
    <text evidence="1">The sequence shown here is derived from an EMBL/GenBank/DDBJ whole genome shotgun (WGS) entry which is preliminary data.</text>
</comment>
<evidence type="ECO:0000313" key="1">
    <source>
        <dbReference type="EMBL" id="MFC4128434.1"/>
    </source>
</evidence>
<protein>
    <submittedName>
        <fullName evidence="1">Acg family FMN-binding oxidoreductase</fullName>
    </submittedName>
</protein>
<dbReference type="InterPro" id="IPR000415">
    <property type="entry name" value="Nitroreductase-like"/>
</dbReference>
<dbReference type="EMBL" id="JBHSBA010000015">
    <property type="protein sequence ID" value="MFC4128434.1"/>
    <property type="molecule type" value="Genomic_DNA"/>
</dbReference>
<gene>
    <name evidence="1" type="ORF">ACFOW8_26250</name>
</gene>